<organism evidence="6 7">
    <name type="scientific">Lasiosphaeria hispida</name>
    <dbReference type="NCBI Taxonomy" id="260671"/>
    <lineage>
        <taxon>Eukaryota</taxon>
        <taxon>Fungi</taxon>
        <taxon>Dikarya</taxon>
        <taxon>Ascomycota</taxon>
        <taxon>Pezizomycotina</taxon>
        <taxon>Sordariomycetes</taxon>
        <taxon>Sordariomycetidae</taxon>
        <taxon>Sordariales</taxon>
        <taxon>Lasiosphaeriaceae</taxon>
        <taxon>Lasiosphaeria</taxon>
    </lineage>
</organism>
<reference evidence="6" key="2">
    <citation type="submission" date="2023-06" db="EMBL/GenBank/DDBJ databases">
        <authorList>
            <consortium name="Lawrence Berkeley National Laboratory"/>
            <person name="Haridas S."/>
            <person name="Hensen N."/>
            <person name="Bonometti L."/>
            <person name="Westerberg I."/>
            <person name="Brannstrom I.O."/>
            <person name="Guillou S."/>
            <person name="Cros-Aarteil S."/>
            <person name="Calhoun S."/>
            <person name="Kuo A."/>
            <person name="Mondo S."/>
            <person name="Pangilinan J."/>
            <person name="Riley R."/>
            <person name="Labutti K."/>
            <person name="Andreopoulos B."/>
            <person name="Lipzen A."/>
            <person name="Chen C."/>
            <person name="Yanf M."/>
            <person name="Daum C."/>
            <person name="Ng V."/>
            <person name="Clum A."/>
            <person name="Steindorff A."/>
            <person name="Ohm R."/>
            <person name="Martin F."/>
            <person name="Silar P."/>
            <person name="Natvig D."/>
            <person name="Lalanne C."/>
            <person name="Gautier V."/>
            <person name="Ament-Velasquez S.L."/>
            <person name="Kruys A."/>
            <person name="Hutchinson M.I."/>
            <person name="Powell A.J."/>
            <person name="Barry K."/>
            <person name="Miller A.N."/>
            <person name="Grigoriev I.V."/>
            <person name="Debuchy R."/>
            <person name="Gladieux P."/>
            <person name="Thoren M.H."/>
            <person name="Johannesson H."/>
        </authorList>
    </citation>
    <scope>NUCLEOTIDE SEQUENCE</scope>
    <source>
        <strain evidence="6">CBS 955.72</strain>
    </source>
</reference>
<accession>A0AAJ0HSH9</accession>
<dbReference type="Proteomes" id="UP001275084">
    <property type="component" value="Unassembled WGS sequence"/>
</dbReference>
<evidence type="ECO:0000256" key="1">
    <source>
        <dbReference type="ARBA" id="ARBA00022670"/>
    </source>
</evidence>
<dbReference type="PROSITE" id="PS51892">
    <property type="entry name" value="SUBTILASE"/>
    <property type="match status" value="1"/>
</dbReference>
<dbReference type="AlphaFoldDB" id="A0AAJ0HSH9"/>
<name>A0AAJ0HSH9_9PEZI</name>
<comment type="caution">
    <text evidence="6">The sequence shown here is derived from an EMBL/GenBank/DDBJ whole genome shotgun (WGS) entry which is preliminary data.</text>
</comment>
<evidence type="ECO:0000256" key="3">
    <source>
        <dbReference type="ARBA" id="ARBA00022825"/>
    </source>
</evidence>
<feature type="active site" description="Charge relay system" evidence="4">
    <location>
        <position position="99"/>
    </location>
</feature>
<dbReference type="GO" id="GO:0006508">
    <property type="term" value="P:proteolysis"/>
    <property type="evidence" value="ECO:0007669"/>
    <property type="project" value="UniProtKB-KW"/>
</dbReference>
<feature type="non-terminal residue" evidence="6">
    <location>
        <position position="1"/>
    </location>
</feature>
<dbReference type="GO" id="GO:0004252">
    <property type="term" value="F:serine-type endopeptidase activity"/>
    <property type="evidence" value="ECO:0007669"/>
    <property type="project" value="UniProtKB-UniRule"/>
</dbReference>
<dbReference type="PRINTS" id="PR00723">
    <property type="entry name" value="SUBTILISIN"/>
</dbReference>
<dbReference type="CDD" id="cd00306">
    <property type="entry name" value="Peptidases_S8_S53"/>
    <property type="match status" value="1"/>
</dbReference>
<evidence type="ECO:0000256" key="4">
    <source>
        <dbReference type="PROSITE-ProRule" id="PRU01240"/>
    </source>
</evidence>
<evidence type="ECO:0000259" key="5">
    <source>
        <dbReference type="Pfam" id="PF00082"/>
    </source>
</evidence>
<evidence type="ECO:0000313" key="6">
    <source>
        <dbReference type="EMBL" id="KAK3360391.1"/>
    </source>
</evidence>
<proteinExistence type="inferred from homology"/>
<keyword evidence="2 4" id="KW-0378">Hydrolase</keyword>
<keyword evidence="3 4" id="KW-0720">Serine protease</keyword>
<dbReference type="InterPro" id="IPR000209">
    <property type="entry name" value="Peptidase_S8/S53_dom"/>
</dbReference>
<dbReference type="EMBL" id="JAUIQD010000002">
    <property type="protein sequence ID" value="KAK3360391.1"/>
    <property type="molecule type" value="Genomic_DNA"/>
</dbReference>
<keyword evidence="1 4" id="KW-0645">Protease</keyword>
<gene>
    <name evidence="6" type="ORF">B0T25DRAFT_601901</name>
</gene>
<feature type="active site" description="Charge relay system" evidence="4">
    <location>
        <position position="287"/>
    </location>
</feature>
<evidence type="ECO:0000256" key="2">
    <source>
        <dbReference type="ARBA" id="ARBA00022801"/>
    </source>
</evidence>
<dbReference type="InterPro" id="IPR015500">
    <property type="entry name" value="Peptidase_S8_subtilisin-rel"/>
</dbReference>
<sequence length="332" mass="36392">ENLEQRRSILYNEIVDPLRQLIEGTGWDAELDDFEQTALSPKKPQPRPVTRATVVDIPVQAALKSDPWLEEIALLGRTLRQERRKSSVNGSLLKMAILDTGYDENAPVFNTPGRSGRIKAWKDLVFNSPRPVDTDGHGTNLLTLLLQLECPASVYVARVAESSRILQSAAGAIAEAIRTAATEWDVDFISLHIQAIREAIADAVHIKRGAITFFAAANNDGFNSREMFPANMGESVISVRGTNRNGGFESKYNPPTSSDEAVFGTLGVDVVSDWPGSDIGRAMSGCSVATPIAVTIAAMLLEYAAARPRDFDLDDLRLMRTRRGVFEMFKGM</sequence>
<keyword evidence="7" id="KW-1185">Reference proteome</keyword>
<dbReference type="InterPro" id="IPR036852">
    <property type="entry name" value="Peptidase_S8/S53_dom_sf"/>
</dbReference>
<dbReference type="Pfam" id="PF00082">
    <property type="entry name" value="Peptidase_S8"/>
    <property type="match status" value="1"/>
</dbReference>
<comment type="similarity">
    <text evidence="4">Belongs to the peptidase S8 family.</text>
</comment>
<protein>
    <submittedName>
        <fullName evidence="6">Peptidase S8/S53 domain-containing protein</fullName>
    </submittedName>
</protein>
<dbReference type="Gene3D" id="3.40.50.200">
    <property type="entry name" value="Peptidase S8/S53 domain"/>
    <property type="match status" value="1"/>
</dbReference>
<reference evidence="6" key="1">
    <citation type="journal article" date="2023" name="Mol. Phylogenet. Evol.">
        <title>Genome-scale phylogeny and comparative genomics of the fungal order Sordariales.</title>
        <authorList>
            <person name="Hensen N."/>
            <person name="Bonometti L."/>
            <person name="Westerberg I."/>
            <person name="Brannstrom I.O."/>
            <person name="Guillou S."/>
            <person name="Cros-Aarteil S."/>
            <person name="Calhoun S."/>
            <person name="Haridas S."/>
            <person name="Kuo A."/>
            <person name="Mondo S."/>
            <person name="Pangilinan J."/>
            <person name="Riley R."/>
            <person name="LaButti K."/>
            <person name="Andreopoulos B."/>
            <person name="Lipzen A."/>
            <person name="Chen C."/>
            <person name="Yan M."/>
            <person name="Daum C."/>
            <person name="Ng V."/>
            <person name="Clum A."/>
            <person name="Steindorff A."/>
            <person name="Ohm R.A."/>
            <person name="Martin F."/>
            <person name="Silar P."/>
            <person name="Natvig D.O."/>
            <person name="Lalanne C."/>
            <person name="Gautier V."/>
            <person name="Ament-Velasquez S.L."/>
            <person name="Kruys A."/>
            <person name="Hutchinson M.I."/>
            <person name="Powell A.J."/>
            <person name="Barry K."/>
            <person name="Miller A.N."/>
            <person name="Grigoriev I.V."/>
            <person name="Debuchy R."/>
            <person name="Gladieux P."/>
            <person name="Hiltunen Thoren M."/>
            <person name="Johannesson H."/>
        </authorList>
    </citation>
    <scope>NUCLEOTIDE SEQUENCE</scope>
    <source>
        <strain evidence="6">CBS 955.72</strain>
    </source>
</reference>
<feature type="domain" description="Peptidase S8/S53" evidence="5">
    <location>
        <begin position="94"/>
        <end position="303"/>
    </location>
</feature>
<feature type="active site" description="Charge relay system" evidence="4">
    <location>
        <position position="137"/>
    </location>
</feature>
<feature type="non-terminal residue" evidence="6">
    <location>
        <position position="332"/>
    </location>
</feature>
<dbReference type="SUPFAM" id="SSF52743">
    <property type="entry name" value="Subtilisin-like"/>
    <property type="match status" value="1"/>
</dbReference>
<evidence type="ECO:0000313" key="7">
    <source>
        <dbReference type="Proteomes" id="UP001275084"/>
    </source>
</evidence>